<dbReference type="Proteomes" id="UP000198287">
    <property type="component" value="Unassembled WGS sequence"/>
</dbReference>
<sequence length="576" mass="65229">MKSCTSKLPVFILVNTSPTEDDWIRRCDKFYDVSVDYFAQCSNGKIICSCICPSKETKYSPTCCPEFPETPPTLVNILPEVEKTASPPPPGNCTLYRMFNCYNATRHCTDEGVILKSNERQTFQFENGIRSISIPSNCHVTRRITDSMCPDTPPREEITMSGNVNNVLTINEESYECQCSKDEPTSTTTVIPYPEAEDNFTFGLITGIIIISILSVLALFTVLFGGYLEILGNAAKNDSLLSSSNISDDFTEENVSQNCVQQGTNYVNEVKNHATKTPWQSVKTLRLMSHTTLGKGSYGKVWKAECTKTGNIFAIKQIDLYEAFRGSEESVYNVLKFSREIANLQNIRDDNVVRLVNFWVEDSDGSAYSDLSMVDMSETSSGSPYHLFMQMEYCHLSLKQWLADNPLESRDFVVIKRMFLQISNGLSVLHKVKIVHRDIKPDNIMCNLNGNSFIMWKIVDLGLSVKLDKNEDEYCSAAGCELYRSPEMTLNQADCNEKTDIFSLGLCYFEILSSPITNKLRLFDQLRRNEENDVFNDLGKGRDTTKFEELIKKMLKISAKDRYSISDVKNMLENIC</sequence>
<keyword evidence="12" id="KW-1133">Transmembrane helix</keyword>
<dbReference type="PROSITE" id="PS00108">
    <property type="entry name" value="PROTEIN_KINASE_ST"/>
    <property type="match status" value="1"/>
</dbReference>
<gene>
    <name evidence="14" type="ORF">Fcan01_10477</name>
</gene>
<dbReference type="OrthoDB" id="248923at2759"/>
<dbReference type="GO" id="GO:0017148">
    <property type="term" value="P:negative regulation of translation"/>
    <property type="evidence" value="ECO:0007669"/>
    <property type="project" value="UniProtKB-KW"/>
</dbReference>
<evidence type="ECO:0000256" key="1">
    <source>
        <dbReference type="ARBA" id="ARBA00012513"/>
    </source>
</evidence>
<feature type="transmembrane region" description="Helical" evidence="12">
    <location>
        <begin position="200"/>
        <end position="228"/>
    </location>
</feature>
<dbReference type="GO" id="GO:0005634">
    <property type="term" value="C:nucleus"/>
    <property type="evidence" value="ECO:0007669"/>
    <property type="project" value="TreeGrafter"/>
</dbReference>
<dbReference type="GO" id="GO:0005737">
    <property type="term" value="C:cytoplasm"/>
    <property type="evidence" value="ECO:0007669"/>
    <property type="project" value="TreeGrafter"/>
</dbReference>
<evidence type="ECO:0000256" key="7">
    <source>
        <dbReference type="ARBA" id="ARBA00023193"/>
    </source>
</evidence>
<evidence type="ECO:0000256" key="10">
    <source>
        <dbReference type="ARBA" id="ARBA00048977"/>
    </source>
</evidence>
<dbReference type="SMART" id="SM00220">
    <property type="entry name" value="S_TKc"/>
    <property type="match status" value="1"/>
</dbReference>
<protein>
    <recommendedName>
        <fullName evidence="1">non-specific serine/threonine protein kinase</fullName>
        <ecNumber evidence="1">2.7.11.1</ecNumber>
    </recommendedName>
</protein>
<keyword evidence="2" id="KW-0723">Serine/threonine-protein kinase</keyword>
<dbReference type="Gene3D" id="1.10.510.10">
    <property type="entry name" value="Transferase(Phosphotransferase) domain 1"/>
    <property type="match status" value="1"/>
</dbReference>
<dbReference type="GO" id="GO:0004694">
    <property type="term" value="F:eukaryotic translation initiation factor 2alpha kinase activity"/>
    <property type="evidence" value="ECO:0007669"/>
    <property type="project" value="TreeGrafter"/>
</dbReference>
<evidence type="ECO:0000313" key="14">
    <source>
        <dbReference type="EMBL" id="OXA55030.1"/>
    </source>
</evidence>
<keyword evidence="15" id="KW-1185">Reference proteome</keyword>
<dbReference type="AlphaFoldDB" id="A0A226EC53"/>
<keyword evidence="4 11" id="KW-0547">Nucleotide-binding</keyword>
<accession>A0A226EC53</accession>
<keyword evidence="7" id="KW-0652">Protein synthesis inhibitor</keyword>
<keyword evidence="6 11" id="KW-0067">ATP-binding</keyword>
<dbReference type="SUPFAM" id="SSF56112">
    <property type="entry name" value="Protein kinase-like (PK-like)"/>
    <property type="match status" value="1"/>
</dbReference>
<comment type="similarity">
    <text evidence="8">Belongs to the protein kinase superfamily. Ser/Thr protein kinase family. GCN2 subfamily.</text>
</comment>
<dbReference type="EC" id="2.7.11.1" evidence="1"/>
<dbReference type="InterPro" id="IPR050339">
    <property type="entry name" value="CC_SR_Kinase"/>
</dbReference>
<evidence type="ECO:0000313" key="15">
    <source>
        <dbReference type="Proteomes" id="UP000198287"/>
    </source>
</evidence>
<dbReference type="Gene3D" id="3.30.200.20">
    <property type="entry name" value="Phosphorylase Kinase, domain 1"/>
    <property type="match status" value="1"/>
</dbReference>
<dbReference type="PANTHER" id="PTHR11042:SF160">
    <property type="entry name" value="EUKARYOTIC TRANSLATION INITIATION FACTOR 2-ALPHA KINASE 1"/>
    <property type="match status" value="1"/>
</dbReference>
<dbReference type="InterPro" id="IPR011009">
    <property type="entry name" value="Kinase-like_dom_sf"/>
</dbReference>
<evidence type="ECO:0000256" key="12">
    <source>
        <dbReference type="SAM" id="Phobius"/>
    </source>
</evidence>
<dbReference type="Pfam" id="PF00069">
    <property type="entry name" value="Pkinase"/>
    <property type="match status" value="1"/>
</dbReference>
<comment type="catalytic activity">
    <reaction evidence="10">
        <text>L-seryl-[protein] + ATP = O-phospho-L-seryl-[protein] + ADP + H(+)</text>
        <dbReference type="Rhea" id="RHEA:17989"/>
        <dbReference type="Rhea" id="RHEA-COMP:9863"/>
        <dbReference type="Rhea" id="RHEA-COMP:11604"/>
        <dbReference type="ChEBI" id="CHEBI:15378"/>
        <dbReference type="ChEBI" id="CHEBI:29999"/>
        <dbReference type="ChEBI" id="CHEBI:30616"/>
        <dbReference type="ChEBI" id="CHEBI:83421"/>
        <dbReference type="ChEBI" id="CHEBI:456216"/>
        <dbReference type="EC" id="2.7.11.1"/>
    </reaction>
    <physiologicalReaction direction="left-to-right" evidence="10">
        <dbReference type="Rhea" id="RHEA:17990"/>
    </physiologicalReaction>
</comment>
<dbReference type="PANTHER" id="PTHR11042">
    <property type="entry name" value="EUKARYOTIC TRANSLATION INITIATION FACTOR 2-ALPHA KINASE EIF2-ALPHA KINASE -RELATED"/>
    <property type="match status" value="1"/>
</dbReference>
<evidence type="ECO:0000256" key="8">
    <source>
        <dbReference type="ARBA" id="ARBA00037982"/>
    </source>
</evidence>
<reference evidence="14 15" key="1">
    <citation type="submission" date="2015-12" db="EMBL/GenBank/DDBJ databases">
        <title>The genome of Folsomia candida.</title>
        <authorList>
            <person name="Faddeeva A."/>
            <person name="Derks M.F."/>
            <person name="Anvar Y."/>
            <person name="Smit S."/>
            <person name="Van Straalen N."/>
            <person name="Roelofs D."/>
        </authorList>
    </citation>
    <scope>NUCLEOTIDE SEQUENCE [LARGE SCALE GENOMIC DNA]</scope>
    <source>
        <strain evidence="14 15">VU population</strain>
        <tissue evidence="14">Whole body</tissue>
    </source>
</reference>
<dbReference type="InterPro" id="IPR000719">
    <property type="entry name" value="Prot_kinase_dom"/>
</dbReference>
<keyword evidence="5 14" id="KW-0418">Kinase</keyword>
<evidence type="ECO:0000256" key="5">
    <source>
        <dbReference type="ARBA" id="ARBA00022777"/>
    </source>
</evidence>
<comment type="caution">
    <text evidence="14">The sequence shown here is derived from an EMBL/GenBank/DDBJ whole genome shotgun (WGS) entry which is preliminary data.</text>
</comment>
<evidence type="ECO:0000256" key="6">
    <source>
        <dbReference type="ARBA" id="ARBA00022840"/>
    </source>
</evidence>
<keyword evidence="12" id="KW-0812">Transmembrane</keyword>
<dbReference type="InterPro" id="IPR008271">
    <property type="entry name" value="Ser/Thr_kinase_AS"/>
</dbReference>
<organism evidence="14 15">
    <name type="scientific">Folsomia candida</name>
    <name type="common">Springtail</name>
    <dbReference type="NCBI Taxonomy" id="158441"/>
    <lineage>
        <taxon>Eukaryota</taxon>
        <taxon>Metazoa</taxon>
        <taxon>Ecdysozoa</taxon>
        <taxon>Arthropoda</taxon>
        <taxon>Hexapoda</taxon>
        <taxon>Collembola</taxon>
        <taxon>Entomobryomorpha</taxon>
        <taxon>Isotomoidea</taxon>
        <taxon>Isotomidae</taxon>
        <taxon>Proisotominae</taxon>
        <taxon>Folsomia</taxon>
    </lineage>
</organism>
<feature type="binding site" evidence="11">
    <location>
        <position position="316"/>
    </location>
    <ligand>
        <name>ATP</name>
        <dbReference type="ChEBI" id="CHEBI:30616"/>
    </ligand>
</feature>
<dbReference type="EMBL" id="LNIX01000005">
    <property type="protein sequence ID" value="OXA55030.1"/>
    <property type="molecule type" value="Genomic_DNA"/>
</dbReference>
<evidence type="ECO:0000256" key="11">
    <source>
        <dbReference type="PROSITE-ProRule" id="PRU10141"/>
    </source>
</evidence>
<evidence type="ECO:0000259" key="13">
    <source>
        <dbReference type="PROSITE" id="PS50011"/>
    </source>
</evidence>
<evidence type="ECO:0000256" key="3">
    <source>
        <dbReference type="ARBA" id="ARBA00022679"/>
    </source>
</evidence>
<comment type="catalytic activity">
    <reaction evidence="9">
        <text>L-threonyl-[protein] + ATP = O-phospho-L-threonyl-[protein] + ADP + H(+)</text>
        <dbReference type="Rhea" id="RHEA:46608"/>
        <dbReference type="Rhea" id="RHEA-COMP:11060"/>
        <dbReference type="Rhea" id="RHEA-COMP:11605"/>
        <dbReference type="ChEBI" id="CHEBI:15378"/>
        <dbReference type="ChEBI" id="CHEBI:30013"/>
        <dbReference type="ChEBI" id="CHEBI:30616"/>
        <dbReference type="ChEBI" id="CHEBI:61977"/>
        <dbReference type="ChEBI" id="CHEBI:456216"/>
        <dbReference type="EC" id="2.7.11.1"/>
    </reaction>
    <physiologicalReaction direction="left-to-right" evidence="9">
        <dbReference type="Rhea" id="RHEA:46609"/>
    </physiologicalReaction>
</comment>
<proteinExistence type="inferred from homology"/>
<dbReference type="PROSITE" id="PS00107">
    <property type="entry name" value="PROTEIN_KINASE_ATP"/>
    <property type="match status" value="1"/>
</dbReference>
<name>A0A226EC53_FOLCA</name>
<dbReference type="InterPro" id="IPR017441">
    <property type="entry name" value="Protein_kinase_ATP_BS"/>
</dbReference>
<keyword evidence="12" id="KW-0472">Membrane</keyword>
<dbReference type="CDD" id="cd00180">
    <property type="entry name" value="PKc"/>
    <property type="match status" value="1"/>
</dbReference>
<evidence type="ECO:0000256" key="2">
    <source>
        <dbReference type="ARBA" id="ARBA00022527"/>
    </source>
</evidence>
<dbReference type="GO" id="GO:0005524">
    <property type="term" value="F:ATP binding"/>
    <property type="evidence" value="ECO:0007669"/>
    <property type="project" value="UniProtKB-UniRule"/>
</dbReference>
<evidence type="ECO:0000256" key="4">
    <source>
        <dbReference type="ARBA" id="ARBA00022741"/>
    </source>
</evidence>
<evidence type="ECO:0000256" key="9">
    <source>
        <dbReference type="ARBA" id="ARBA00048659"/>
    </source>
</evidence>
<dbReference type="PROSITE" id="PS50011">
    <property type="entry name" value="PROTEIN_KINASE_DOM"/>
    <property type="match status" value="1"/>
</dbReference>
<keyword evidence="3" id="KW-0808">Transferase</keyword>
<feature type="domain" description="Protein kinase" evidence="13">
    <location>
        <begin position="287"/>
        <end position="575"/>
    </location>
</feature>